<evidence type="ECO:0000256" key="1">
    <source>
        <dbReference type="SAM" id="MobiDB-lite"/>
    </source>
</evidence>
<feature type="compositionally biased region" description="Gly residues" evidence="1">
    <location>
        <begin position="189"/>
        <end position="200"/>
    </location>
</feature>
<dbReference type="EMBL" id="VIIS01000044">
    <property type="protein sequence ID" value="KAF0314143.1"/>
    <property type="molecule type" value="Genomic_DNA"/>
</dbReference>
<evidence type="ECO:0000313" key="4">
    <source>
        <dbReference type="Proteomes" id="UP000440578"/>
    </source>
</evidence>
<protein>
    <submittedName>
        <fullName evidence="3">Uncharacterized protein</fullName>
    </submittedName>
</protein>
<name>A0A6A4X7D9_AMPAM</name>
<feature type="compositionally biased region" description="Low complexity" evidence="1">
    <location>
        <begin position="749"/>
        <end position="760"/>
    </location>
</feature>
<feature type="compositionally biased region" description="Polar residues" evidence="1">
    <location>
        <begin position="82"/>
        <end position="115"/>
    </location>
</feature>
<feature type="chain" id="PRO_5025466769" evidence="2">
    <location>
        <begin position="18"/>
        <end position="794"/>
    </location>
</feature>
<feature type="compositionally biased region" description="Polar residues" evidence="1">
    <location>
        <begin position="330"/>
        <end position="343"/>
    </location>
</feature>
<feature type="compositionally biased region" description="Gly residues" evidence="1">
    <location>
        <begin position="312"/>
        <end position="323"/>
    </location>
</feature>
<evidence type="ECO:0000313" key="3">
    <source>
        <dbReference type="EMBL" id="KAF0314143.1"/>
    </source>
</evidence>
<keyword evidence="4" id="KW-1185">Reference proteome</keyword>
<dbReference type="AlphaFoldDB" id="A0A6A4X7D9"/>
<feature type="compositionally biased region" description="Gly residues" evidence="1">
    <location>
        <begin position="431"/>
        <end position="442"/>
    </location>
</feature>
<sequence length="794" mass="76502">MIRTGLLVAAVLACALARPRVAQYAEPDAVPVAIAPASAAQGTSGGTITKSETNLPGGGTTSVVQQGSNTGGQARGGGFNVGSASTKAQSLQTAHGTTSTSDTDAQSVQGSSPTFQGLPGGAVPFGQQGFNPGLFRLGQQGFNPSLGVSAFPGGFPSPQAQGTSGSQITKSETVNPFGGTMNVVQQGSNTGGQASGGGFNVGRASSDSQSQQTPFGTSTTSDTDAQSVQGGGPAFPGGPGFTGGFPAGLQYPGQLGGCNPAALQQPGQAGVAVPIQGFVNPQAQGTSGSQITKSETVNPLGGTTNVVQQGSSTGGSASGGGFNVGSASSDSQSLQTAEGTSTKSDTDAQSVQGSGPAGAGGFPAGLQYPGQPGGCNYAALQQPGQAGFGVVPFPGGFGNPQAQGTSGSQITKSETVIPGGGTTNVVQQGSNTGGSASGGGFNVGSASSDSQSLQTAEGTSSTSNTDAQSAQGGGPVFPGRFAFPSGFSAPLQHPGQAGFGVVPFPGGFGNPQAQGTSGSQITKSETVNPLGGTTNVVQQGSNTGGQASGGGFNVGRASSGSQSQQTQFGTSTTSNTDAQSVQGSSPGFHGFNAGLQFPHGQGHGAITPGQYGNAGHLQGFPSVHGFNPNAQGTSGSQLVKSETVNQFGGTEQVNKLTSGTGGSASGGGFNVGSASGDTQSLLTPHGTSSSSNTDAQSVQGAGPTFHGGFGFQGLPFAGLGSATGRADSGLTSAKTTGADGSHSTVTQLGSSAGGSASDGGTNVSKSSGRTSSVTTGAGTETQSHVDSESVQTGR</sequence>
<feature type="compositionally biased region" description="Gly residues" evidence="1">
    <location>
        <begin position="542"/>
        <end position="553"/>
    </location>
</feature>
<feature type="compositionally biased region" description="Polar residues" evidence="1">
    <location>
        <begin position="283"/>
        <end position="309"/>
    </location>
</feature>
<feature type="compositionally biased region" description="Polar residues" evidence="1">
    <location>
        <begin position="575"/>
        <end position="585"/>
    </location>
</feature>
<gene>
    <name evidence="3" type="ORF">FJT64_015400</name>
</gene>
<feature type="region of interest" description="Disordered" evidence="1">
    <location>
        <begin position="725"/>
        <end position="794"/>
    </location>
</feature>
<feature type="region of interest" description="Disordered" evidence="1">
    <location>
        <begin position="393"/>
        <end position="635"/>
    </location>
</feature>
<accession>A0A6A4X7D9</accession>
<feature type="compositionally biased region" description="Polar residues" evidence="1">
    <location>
        <begin position="761"/>
        <end position="794"/>
    </location>
</feature>
<feature type="compositionally biased region" description="Polar residues" evidence="1">
    <location>
        <begin position="677"/>
        <end position="699"/>
    </location>
</feature>
<feature type="compositionally biased region" description="Gly residues" evidence="1">
    <location>
        <begin position="229"/>
        <end position="246"/>
    </location>
</feature>
<proteinExistence type="predicted"/>
<evidence type="ECO:0000256" key="2">
    <source>
        <dbReference type="SAM" id="SignalP"/>
    </source>
</evidence>
<organism evidence="3 4">
    <name type="scientific">Amphibalanus amphitrite</name>
    <name type="common">Striped barnacle</name>
    <name type="synonym">Balanus amphitrite</name>
    <dbReference type="NCBI Taxonomy" id="1232801"/>
    <lineage>
        <taxon>Eukaryota</taxon>
        <taxon>Metazoa</taxon>
        <taxon>Ecdysozoa</taxon>
        <taxon>Arthropoda</taxon>
        <taxon>Crustacea</taxon>
        <taxon>Multicrustacea</taxon>
        <taxon>Cirripedia</taxon>
        <taxon>Thoracica</taxon>
        <taxon>Thoracicalcarea</taxon>
        <taxon>Balanomorpha</taxon>
        <taxon>Balanoidea</taxon>
        <taxon>Balanidae</taxon>
        <taxon>Amphibalaninae</taxon>
        <taxon>Amphibalanus</taxon>
    </lineage>
</organism>
<feature type="region of interest" description="Disordered" evidence="1">
    <location>
        <begin position="39"/>
        <end position="248"/>
    </location>
</feature>
<reference evidence="3 4" key="1">
    <citation type="submission" date="2019-07" db="EMBL/GenBank/DDBJ databases">
        <title>Draft genome assembly of a fouling barnacle, Amphibalanus amphitrite (Darwin, 1854): The first reference genome for Thecostraca.</title>
        <authorList>
            <person name="Kim W."/>
        </authorList>
    </citation>
    <scope>NUCLEOTIDE SEQUENCE [LARGE SCALE GENOMIC DNA]</scope>
    <source>
        <strain evidence="3">SNU_AA5</strain>
        <tissue evidence="3">Soma without cirri and trophi</tissue>
    </source>
</reference>
<feature type="compositionally biased region" description="Polar residues" evidence="1">
    <location>
        <begin position="158"/>
        <end position="174"/>
    </location>
</feature>
<feature type="compositionally biased region" description="Gly residues" evidence="1">
    <location>
        <begin position="69"/>
        <end position="80"/>
    </location>
</feature>
<feature type="compositionally biased region" description="Polar residues" evidence="1">
    <location>
        <begin position="400"/>
        <end position="414"/>
    </location>
</feature>
<feature type="compositionally biased region" description="Gly residues" evidence="1">
    <location>
        <begin position="659"/>
        <end position="670"/>
    </location>
</feature>
<feature type="region of interest" description="Disordered" evidence="1">
    <location>
        <begin position="283"/>
        <end position="366"/>
    </location>
</feature>
<keyword evidence="2" id="KW-0732">Signal</keyword>
<feature type="compositionally biased region" description="Polar residues" evidence="1">
    <location>
        <begin position="203"/>
        <end position="228"/>
    </location>
</feature>
<feature type="region of interest" description="Disordered" evidence="1">
    <location>
        <begin position="652"/>
        <end position="706"/>
    </location>
</feature>
<feature type="compositionally biased region" description="Polar residues" evidence="1">
    <location>
        <begin position="449"/>
        <end position="470"/>
    </location>
</feature>
<feature type="signal peptide" evidence="2">
    <location>
        <begin position="1"/>
        <end position="17"/>
    </location>
</feature>
<dbReference type="Proteomes" id="UP000440578">
    <property type="component" value="Unassembled WGS sequence"/>
</dbReference>
<feature type="compositionally biased region" description="Low complexity" evidence="1">
    <location>
        <begin position="558"/>
        <end position="574"/>
    </location>
</feature>
<comment type="caution">
    <text evidence="3">The sequence shown here is derived from an EMBL/GenBank/DDBJ whole genome shotgun (WGS) entry which is preliminary data.</text>
</comment>
<feature type="compositionally biased region" description="Polar residues" evidence="1">
    <location>
        <begin position="511"/>
        <end position="537"/>
    </location>
</feature>